<dbReference type="Gene3D" id="3.30.70.270">
    <property type="match status" value="1"/>
</dbReference>
<reference evidence="7" key="1">
    <citation type="submission" date="2016-10" db="EMBL/GenBank/DDBJ databases">
        <authorList>
            <person name="Varghese N."/>
            <person name="Submissions S."/>
        </authorList>
    </citation>
    <scope>NUCLEOTIDE SEQUENCE [LARGE SCALE GENOMIC DNA]</scope>
    <source>
        <strain evidence="7">DSM 26922</strain>
    </source>
</reference>
<dbReference type="Gene3D" id="3.40.50.2300">
    <property type="match status" value="2"/>
</dbReference>
<dbReference type="AlphaFoldDB" id="A0A1H2R8C8"/>
<dbReference type="SUPFAM" id="SSF52172">
    <property type="entry name" value="CheY-like"/>
    <property type="match status" value="2"/>
</dbReference>
<dbReference type="FunFam" id="3.30.70.270:FF:000001">
    <property type="entry name" value="Diguanylate cyclase domain protein"/>
    <property type="match status" value="1"/>
</dbReference>
<comment type="caution">
    <text evidence="3">Lacks conserved residue(s) required for the propagation of feature annotation.</text>
</comment>
<comment type="catalytic activity">
    <reaction evidence="2">
        <text>2 GTP = 3',3'-c-di-GMP + 2 diphosphate</text>
        <dbReference type="Rhea" id="RHEA:24898"/>
        <dbReference type="ChEBI" id="CHEBI:33019"/>
        <dbReference type="ChEBI" id="CHEBI:37565"/>
        <dbReference type="ChEBI" id="CHEBI:58805"/>
        <dbReference type="EC" id="2.7.7.65"/>
    </reaction>
</comment>
<dbReference type="InterPro" id="IPR029787">
    <property type="entry name" value="Nucleotide_cyclase"/>
</dbReference>
<evidence type="ECO:0000259" key="5">
    <source>
        <dbReference type="PROSITE" id="PS50887"/>
    </source>
</evidence>
<dbReference type="InterPro" id="IPR050469">
    <property type="entry name" value="Diguanylate_Cyclase"/>
</dbReference>
<dbReference type="OrthoDB" id="9812260at2"/>
<dbReference type="Pfam" id="PF00990">
    <property type="entry name" value="GGDEF"/>
    <property type="match status" value="1"/>
</dbReference>
<dbReference type="PANTHER" id="PTHR45138:SF9">
    <property type="entry name" value="DIGUANYLATE CYCLASE DGCM-RELATED"/>
    <property type="match status" value="1"/>
</dbReference>
<dbReference type="EC" id="2.7.7.65" evidence="1"/>
<dbReference type="InterPro" id="IPR011006">
    <property type="entry name" value="CheY-like_superfamily"/>
</dbReference>
<dbReference type="PANTHER" id="PTHR45138">
    <property type="entry name" value="REGULATORY COMPONENTS OF SENSORY TRANSDUCTION SYSTEM"/>
    <property type="match status" value="1"/>
</dbReference>
<dbReference type="InterPro" id="IPR000160">
    <property type="entry name" value="GGDEF_dom"/>
</dbReference>
<gene>
    <name evidence="6" type="ORF">SAMN04488001_0409</name>
</gene>
<dbReference type="EMBL" id="FNOI01000001">
    <property type="protein sequence ID" value="SDW15448.1"/>
    <property type="molecule type" value="Genomic_DNA"/>
</dbReference>
<dbReference type="NCBIfam" id="TIGR00254">
    <property type="entry name" value="GGDEF"/>
    <property type="match status" value="1"/>
</dbReference>
<proteinExistence type="predicted"/>
<evidence type="ECO:0000256" key="2">
    <source>
        <dbReference type="ARBA" id="ARBA00034247"/>
    </source>
</evidence>
<dbReference type="PROSITE" id="PS50110">
    <property type="entry name" value="RESPONSE_REGULATORY"/>
    <property type="match status" value="1"/>
</dbReference>
<sequence length="474" mass="51571">MVGRILVVDPVPTNRMVLRAKLSLAHYEVSVVESVAQARAAFAANRYEVVLLCSTLICIRSTAPDCALSWMSDARAAHNMATAFVFMRTGPAADDKMCTLLDRCLRAGASDLLWRPFNEGVLLARIRSLMRDNAAPRDLHIQSAEGDLTPADNGREEGLKTLIFSTEIAPDEAAQPTTLDPSPIDAINQSRQAEDKICAVPLSTLMRPDARPSEPDVVVLLTRTKSVEHALSVMSQMRSRSHMHDVRIILSLQCPSPEQLARAYDLGAHDVVTDSTPIGELAPRIDNQARIACQLQRHKRAVREGLKQAMTDPLTGLHNRRYAAQKLRGMQRTCLSNNTNFAILAFDVDHFKGVNDRYGHAVGDIVLTSLAQTLRQNLRSGDLICRTGGEEFLVALPNAGQDEAAATADRLRKAVGAMDITVKAGLAPLHVTVSIGLSVQDGRVAIPDMLEQADRALYDAKSRGRNVVAIATAA</sequence>
<dbReference type="InterPro" id="IPR043128">
    <property type="entry name" value="Rev_trsase/Diguanyl_cyclase"/>
</dbReference>
<feature type="domain" description="GGDEF" evidence="5">
    <location>
        <begin position="339"/>
        <end position="473"/>
    </location>
</feature>
<dbReference type="STRING" id="670155.SAMN04488001_0409"/>
<dbReference type="PROSITE" id="PS50887">
    <property type="entry name" value="GGDEF"/>
    <property type="match status" value="1"/>
</dbReference>
<evidence type="ECO:0000256" key="1">
    <source>
        <dbReference type="ARBA" id="ARBA00012528"/>
    </source>
</evidence>
<protein>
    <recommendedName>
        <fullName evidence="1">diguanylate cyclase</fullName>
        <ecNumber evidence="1">2.7.7.65</ecNumber>
    </recommendedName>
</protein>
<dbReference type="Proteomes" id="UP000199441">
    <property type="component" value="Unassembled WGS sequence"/>
</dbReference>
<evidence type="ECO:0000313" key="7">
    <source>
        <dbReference type="Proteomes" id="UP000199441"/>
    </source>
</evidence>
<dbReference type="GO" id="GO:0052621">
    <property type="term" value="F:diguanylate cyclase activity"/>
    <property type="evidence" value="ECO:0007669"/>
    <property type="project" value="UniProtKB-EC"/>
</dbReference>
<dbReference type="SUPFAM" id="SSF55073">
    <property type="entry name" value="Nucleotide cyclase"/>
    <property type="match status" value="1"/>
</dbReference>
<name>A0A1H2R8C8_9RHOB</name>
<dbReference type="CDD" id="cd01949">
    <property type="entry name" value="GGDEF"/>
    <property type="match status" value="1"/>
</dbReference>
<evidence type="ECO:0000256" key="3">
    <source>
        <dbReference type="PROSITE-ProRule" id="PRU00169"/>
    </source>
</evidence>
<keyword evidence="7" id="KW-1185">Reference proteome</keyword>
<dbReference type="GO" id="GO:0000160">
    <property type="term" value="P:phosphorelay signal transduction system"/>
    <property type="evidence" value="ECO:0007669"/>
    <property type="project" value="InterPro"/>
</dbReference>
<dbReference type="InterPro" id="IPR001789">
    <property type="entry name" value="Sig_transdc_resp-reg_receiver"/>
</dbReference>
<evidence type="ECO:0000259" key="4">
    <source>
        <dbReference type="PROSITE" id="PS50110"/>
    </source>
</evidence>
<feature type="domain" description="Response regulatory" evidence="4">
    <location>
        <begin position="4"/>
        <end position="130"/>
    </location>
</feature>
<evidence type="ECO:0000313" key="6">
    <source>
        <dbReference type="EMBL" id="SDW15448.1"/>
    </source>
</evidence>
<dbReference type="SMART" id="SM00267">
    <property type="entry name" value="GGDEF"/>
    <property type="match status" value="1"/>
</dbReference>
<accession>A0A1H2R8C8</accession>
<organism evidence="6 7">
    <name type="scientific">Litoreibacter albidus</name>
    <dbReference type="NCBI Taxonomy" id="670155"/>
    <lineage>
        <taxon>Bacteria</taxon>
        <taxon>Pseudomonadati</taxon>
        <taxon>Pseudomonadota</taxon>
        <taxon>Alphaproteobacteria</taxon>
        <taxon>Rhodobacterales</taxon>
        <taxon>Roseobacteraceae</taxon>
        <taxon>Litoreibacter</taxon>
    </lineage>
</organism>